<feature type="region of interest" description="Disordered" evidence="1">
    <location>
        <begin position="718"/>
        <end position="800"/>
    </location>
</feature>
<dbReference type="GO" id="GO:0003735">
    <property type="term" value="F:structural constituent of ribosome"/>
    <property type="evidence" value="ECO:0007669"/>
    <property type="project" value="InterPro"/>
</dbReference>
<dbReference type="PROSITE" id="PS51194">
    <property type="entry name" value="HELICASE_CTER"/>
    <property type="match status" value="1"/>
</dbReference>
<protein>
    <recommendedName>
        <fullName evidence="2">Helicase C-terminal domain-containing protein</fullName>
    </recommendedName>
</protein>
<dbReference type="AlphaFoldDB" id="A0AAD5YJV8"/>
<organism evidence="3 4">
    <name type="scientific">Leucocoprinus birnbaumii</name>
    <dbReference type="NCBI Taxonomy" id="56174"/>
    <lineage>
        <taxon>Eukaryota</taxon>
        <taxon>Fungi</taxon>
        <taxon>Dikarya</taxon>
        <taxon>Basidiomycota</taxon>
        <taxon>Agaricomycotina</taxon>
        <taxon>Agaricomycetes</taxon>
        <taxon>Agaricomycetidae</taxon>
        <taxon>Agaricales</taxon>
        <taxon>Agaricineae</taxon>
        <taxon>Agaricaceae</taxon>
        <taxon>Leucocoprinus</taxon>
    </lineage>
</organism>
<feature type="domain" description="Helicase C-terminal" evidence="2">
    <location>
        <begin position="479"/>
        <end position="636"/>
    </location>
</feature>
<dbReference type="InterPro" id="IPR001650">
    <property type="entry name" value="Helicase_C-like"/>
</dbReference>
<name>A0AAD5YJV8_9AGAR</name>
<evidence type="ECO:0000313" key="4">
    <source>
        <dbReference type="Proteomes" id="UP001213000"/>
    </source>
</evidence>
<dbReference type="InterPro" id="IPR008991">
    <property type="entry name" value="Translation_prot_SH3-like_sf"/>
</dbReference>
<dbReference type="GO" id="GO:0006412">
    <property type="term" value="P:translation"/>
    <property type="evidence" value="ECO:0007669"/>
    <property type="project" value="InterPro"/>
</dbReference>
<dbReference type="Pfam" id="PF00271">
    <property type="entry name" value="Helicase_C"/>
    <property type="match status" value="1"/>
</dbReference>
<dbReference type="Gene3D" id="2.30.30.30">
    <property type="match status" value="1"/>
</dbReference>
<dbReference type="SMART" id="SM00490">
    <property type="entry name" value="HELICc"/>
    <property type="match status" value="1"/>
</dbReference>
<dbReference type="CDD" id="cd06091">
    <property type="entry name" value="KOW_NusG"/>
    <property type="match status" value="1"/>
</dbReference>
<gene>
    <name evidence="3" type="ORF">NP233_g13031</name>
</gene>
<feature type="compositionally biased region" description="Basic and acidic residues" evidence="1">
    <location>
        <begin position="775"/>
        <end position="785"/>
    </location>
</feature>
<dbReference type="PROSITE" id="PS01108">
    <property type="entry name" value="RIBOSOMAL_L24"/>
    <property type="match status" value="1"/>
</dbReference>
<dbReference type="EMBL" id="JANIEX010002166">
    <property type="protein sequence ID" value="KAJ3551690.1"/>
    <property type="molecule type" value="Genomic_DNA"/>
</dbReference>
<dbReference type="SUPFAM" id="SSF52540">
    <property type="entry name" value="P-loop containing nucleoside triphosphate hydrolases"/>
    <property type="match status" value="1"/>
</dbReference>
<dbReference type="InterPro" id="IPR027417">
    <property type="entry name" value="P-loop_NTPase"/>
</dbReference>
<dbReference type="PANTHER" id="PTHR10799">
    <property type="entry name" value="SNF2/RAD54 HELICASE FAMILY"/>
    <property type="match status" value="1"/>
</dbReference>
<sequence>MQYAPDLAMPTLEELEWFTRCAVVPEENIAGHLRRIELDSLAIGTRVRLCGLEGLDYEGYIEDIHDDAFDITRLLGSGATMRVNGACVFRWFHKGDRVQVLAGPHKGRIAWVTAVDDDARTAVLYDHAKEEEFPLSFHFMGPAPDDRQFAPDTLSISNKGKQKFNVPEVPAVTIKEPIRMSKDSLFKLLQNAEVMVARGDCKGQKGRVLEAESASIITVKLQNIASPAVDIRIFRANVLQFRLDPAGPYFELGSDLVLRPVASVAPAVVYQKLKGLDVLVIKGMFKGRRGKIHDVEETGMSHVDFSAANTSSSDLPEIRAEDMLYRYFPGGAYMELDDKKELVPAPHADKLIKDGFIGIDDTPDPNEPNYQLDVQRWVTGWESIEGRRMEREKQLWSARPTDKIPDGHFFTLLKDGALKEKPGWKVVFKVRTDIPELAGATHYEGYFVDIEKDIVILHDVNEDSPFPVIRQPYQALVPSPPQNIKEWVVVCDPDIAKADGSAYFVREIGLDYSWVTTSSRKSTDRRRVKTKMMARMIAPPRNREKERNRPRILVFSSVGSAGLNLAIADVVILFDQPWSSQDECQIIGRAHRQPQQKEVKAIYLHAKDSADVLIWEMARGKSAMFDAFVDKEKAAATVHFYKVKSLMMGNWLRFRMKMTTMIKTQLDHDDDDDEGPLLPTMTAMVSPDRLEPRGGLDDRGDKSLSTKMSLLMALPQPHGEAADSAFGPSDGNTSKTISIGASTPSIRDDMPGLISAPETTTDNESSYAGGMSHKHSADNDRHNDLARISGSESELEDRLAVPDTMSKDAEEEEFEAFPPLHSGRSNHLLCIRWLTLFSWAFWE</sequence>
<dbReference type="SUPFAM" id="SSF50104">
    <property type="entry name" value="Translation proteins SH3-like domain"/>
    <property type="match status" value="1"/>
</dbReference>
<evidence type="ECO:0000313" key="3">
    <source>
        <dbReference type="EMBL" id="KAJ3551690.1"/>
    </source>
</evidence>
<feature type="compositionally biased region" description="Polar residues" evidence="1">
    <location>
        <begin position="730"/>
        <end position="745"/>
    </location>
</feature>
<comment type="caution">
    <text evidence="3">The sequence shown here is derived from an EMBL/GenBank/DDBJ whole genome shotgun (WGS) entry which is preliminary data.</text>
</comment>
<evidence type="ECO:0000259" key="2">
    <source>
        <dbReference type="PROSITE" id="PS51194"/>
    </source>
</evidence>
<feature type="compositionally biased region" description="Polar residues" evidence="1">
    <location>
        <begin position="757"/>
        <end position="766"/>
    </location>
</feature>
<dbReference type="InterPro" id="IPR005825">
    <property type="entry name" value="Ribosomal_uL24_CS"/>
</dbReference>
<proteinExistence type="predicted"/>
<keyword evidence="4" id="KW-1185">Reference proteome</keyword>
<evidence type="ECO:0000256" key="1">
    <source>
        <dbReference type="SAM" id="MobiDB-lite"/>
    </source>
</evidence>
<dbReference type="SMART" id="SM00739">
    <property type="entry name" value="KOW"/>
    <property type="match status" value="3"/>
</dbReference>
<reference evidence="3" key="1">
    <citation type="submission" date="2022-07" db="EMBL/GenBank/DDBJ databases">
        <title>Genome Sequence of Leucocoprinus birnbaumii.</title>
        <authorList>
            <person name="Buettner E."/>
        </authorList>
    </citation>
    <scope>NUCLEOTIDE SEQUENCE</scope>
    <source>
        <strain evidence="3">VT141</strain>
    </source>
</reference>
<dbReference type="Gene3D" id="3.40.50.300">
    <property type="entry name" value="P-loop containing nucleotide triphosphate hydrolases"/>
    <property type="match status" value="1"/>
</dbReference>
<dbReference type="Pfam" id="PF00467">
    <property type="entry name" value="KOW"/>
    <property type="match status" value="1"/>
</dbReference>
<dbReference type="Proteomes" id="UP001213000">
    <property type="component" value="Unassembled WGS sequence"/>
</dbReference>
<dbReference type="GO" id="GO:0005840">
    <property type="term" value="C:ribosome"/>
    <property type="evidence" value="ECO:0007669"/>
    <property type="project" value="InterPro"/>
</dbReference>
<dbReference type="InterPro" id="IPR014722">
    <property type="entry name" value="Rib_uL2_dom2"/>
</dbReference>
<dbReference type="InterPro" id="IPR005824">
    <property type="entry name" value="KOW"/>
</dbReference>
<accession>A0AAD5YJV8</accession>